<proteinExistence type="predicted"/>
<comment type="caution">
    <text evidence="1">The sequence shown here is derived from an EMBL/GenBank/DDBJ whole genome shotgun (WGS) entry which is preliminary data.</text>
</comment>
<gene>
    <name evidence="1" type="ORF">CK203_076608</name>
</gene>
<evidence type="ECO:0000313" key="1">
    <source>
        <dbReference type="EMBL" id="RVW52788.1"/>
    </source>
</evidence>
<accession>A0A438EYF7</accession>
<reference evidence="1 2" key="1">
    <citation type="journal article" date="2018" name="PLoS Genet.">
        <title>Population sequencing reveals clonal diversity and ancestral inbreeding in the grapevine cultivar Chardonnay.</title>
        <authorList>
            <person name="Roach M.J."/>
            <person name="Johnson D.L."/>
            <person name="Bohlmann J."/>
            <person name="van Vuuren H.J."/>
            <person name="Jones S.J."/>
            <person name="Pretorius I.S."/>
            <person name="Schmidt S.A."/>
            <person name="Borneman A.R."/>
        </authorList>
    </citation>
    <scope>NUCLEOTIDE SEQUENCE [LARGE SCALE GENOMIC DNA]</scope>
    <source>
        <strain evidence="2">cv. Chardonnay</strain>
        <tissue evidence="1">Leaf</tissue>
    </source>
</reference>
<sequence>MKLTLPPWKWVIVGKYRYEERGWCTKEVKEGYGVGIWKTIRRGWEVLKDRIGFKVSSSNKVNFWLDKWCGDTTLRDSFLILYSTASSKVVPDGEVGGFLMDAKCAKKKKKRVIIVWNSWVSVRVSVFAWEATWVKILTLDQLRRRG</sequence>
<dbReference type="EMBL" id="QGNW01001162">
    <property type="protein sequence ID" value="RVW52788.1"/>
    <property type="molecule type" value="Genomic_DNA"/>
</dbReference>
<evidence type="ECO:0000313" key="2">
    <source>
        <dbReference type="Proteomes" id="UP000288805"/>
    </source>
</evidence>
<organism evidence="1 2">
    <name type="scientific">Vitis vinifera</name>
    <name type="common">Grape</name>
    <dbReference type="NCBI Taxonomy" id="29760"/>
    <lineage>
        <taxon>Eukaryota</taxon>
        <taxon>Viridiplantae</taxon>
        <taxon>Streptophyta</taxon>
        <taxon>Embryophyta</taxon>
        <taxon>Tracheophyta</taxon>
        <taxon>Spermatophyta</taxon>
        <taxon>Magnoliopsida</taxon>
        <taxon>eudicotyledons</taxon>
        <taxon>Gunneridae</taxon>
        <taxon>Pentapetalae</taxon>
        <taxon>rosids</taxon>
        <taxon>Vitales</taxon>
        <taxon>Vitaceae</taxon>
        <taxon>Viteae</taxon>
        <taxon>Vitis</taxon>
    </lineage>
</organism>
<dbReference type="AlphaFoldDB" id="A0A438EYF7"/>
<name>A0A438EYF7_VITVI</name>
<dbReference type="Proteomes" id="UP000288805">
    <property type="component" value="Unassembled WGS sequence"/>
</dbReference>
<protein>
    <recommendedName>
        <fullName evidence="3">Reverse transcriptase zinc-binding domain-containing protein</fullName>
    </recommendedName>
</protein>
<evidence type="ECO:0008006" key="3">
    <source>
        <dbReference type="Google" id="ProtNLM"/>
    </source>
</evidence>